<comment type="caution">
    <text evidence="14">The sequence shown here is derived from an EMBL/GenBank/DDBJ whole genome shotgun (WGS) entry which is preliminary data.</text>
</comment>
<dbReference type="Gene3D" id="3.40.50.2300">
    <property type="match status" value="3"/>
</dbReference>
<dbReference type="InterPro" id="IPR005467">
    <property type="entry name" value="His_kinase_dom"/>
</dbReference>
<evidence type="ECO:0000256" key="8">
    <source>
        <dbReference type="PROSITE-ProRule" id="PRU00169"/>
    </source>
</evidence>
<dbReference type="RefSeq" id="WP_200588163.1">
    <property type="nucleotide sequence ID" value="NZ_JAEHFY010000036.1"/>
</dbReference>
<dbReference type="Gene3D" id="3.30.565.10">
    <property type="entry name" value="Histidine kinase-like ATPase, C-terminal domain"/>
    <property type="match status" value="1"/>
</dbReference>
<dbReference type="Gene3D" id="1.10.287.130">
    <property type="match status" value="1"/>
</dbReference>
<keyword evidence="6" id="KW-0418">Kinase</keyword>
<feature type="domain" description="Response regulatory" evidence="12">
    <location>
        <begin position="921"/>
        <end position="1037"/>
    </location>
</feature>
<dbReference type="InterPro" id="IPR007891">
    <property type="entry name" value="CHASE3"/>
</dbReference>
<feature type="domain" description="Response regulatory" evidence="12">
    <location>
        <begin position="799"/>
        <end position="912"/>
    </location>
</feature>
<dbReference type="InterPro" id="IPR004358">
    <property type="entry name" value="Sig_transdc_His_kin-like_C"/>
</dbReference>
<feature type="modified residue" description="4-aspartylphosphate" evidence="8">
    <location>
        <position position="970"/>
    </location>
</feature>
<evidence type="ECO:0000256" key="7">
    <source>
        <dbReference type="ARBA" id="ARBA00023012"/>
    </source>
</evidence>
<dbReference type="SUPFAM" id="SSF47384">
    <property type="entry name" value="Homodimeric domain of signal transducing histidine kinase"/>
    <property type="match status" value="1"/>
</dbReference>
<dbReference type="SUPFAM" id="SSF55781">
    <property type="entry name" value="GAF domain-like"/>
    <property type="match status" value="1"/>
</dbReference>
<dbReference type="Pfam" id="PF02518">
    <property type="entry name" value="HATPase_c"/>
    <property type="match status" value="1"/>
</dbReference>
<dbReference type="EMBL" id="JAEHFY010000036">
    <property type="protein sequence ID" value="MBK0384488.1"/>
    <property type="molecule type" value="Genomic_DNA"/>
</dbReference>
<dbReference type="PROSITE" id="PS50109">
    <property type="entry name" value="HIS_KIN"/>
    <property type="match status" value="1"/>
</dbReference>
<evidence type="ECO:0000256" key="3">
    <source>
        <dbReference type="ARBA" id="ARBA00012438"/>
    </source>
</evidence>
<protein>
    <recommendedName>
        <fullName evidence="3">histidine kinase</fullName>
        <ecNumber evidence="3">2.7.13.3</ecNumber>
    </recommendedName>
</protein>
<evidence type="ECO:0000256" key="9">
    <source>
        <dbReference type="SAM" id="Coils"/>
    </source>
</evidence>
<evidence type="ECO:0000259" key="12">
    <source>
        <dbReference type="PROSITE" id="PS50110"/>
    </source>
</evidence>
<dbReference type="SUPFAM" id="SSF55874">
    <property type="entry name" value="ATPase domain of HSP90 chaperone/DNA topoisomerase II/histidine kinase"/>
    <property type="match status" value="1"/>
</dbReference>
<evidence type="ECO:0000256" key="1">
    <source>
        <dbReference type="ARBA" id="ARBA00000085"/>
    </source>
</evidence>
<dbReference type="CDD" id="cd00156">
    <property type="entry name" value="REC"/>
    <property type="match status" value="1"/>
</dbReference>
<dbReference type="InterPro" id="IPR003661">
    <property type="entry name" value="HisK_dim/P_dom"/>
</dbReference>
<keyword evidence="7" id="KW-0902">Two-component regulatory system</keyword>
<dbReference type="SMART" id="SM00388">
    <property type="entry name" value="HisKA"/>
    <property type="match status" value="1"/>
</dbReference>
<dbReference type="InterPro" id="IPR029016">
    <property type="entry name" value="GAF-like_dom_sf"/>
</dbReference>
<dbReference type="PROSITE" id="PS50885">
    <property type="entry name" value="HAMP"/>
    <property type="match status" value="1"/>
</dbReference>
<evidence type="ECO:0000256" key="6">
    <source>
        <dbReference type="ARBA" id="ARBA00022777"/>
    </source>
</evidence>
<comment type="catalytic activity">
    <reaction evidence="1">
        <text>ATP + protein L-histidine = ADP + protein N-phospho-L-histidine.</text>
        <dbReference type="EC" id="2.7.13.3"/>
    </reaction>
</comment>
<dbReference type="InterPro" id="IPR003660">
    <property type="entry name" value="HAMP_dom"/>
</dbReference>
<dbReference type="SMART" id="SM00448">
    <property type="entry name" value="REC"/>
    <property type="match status" value="3"/>
</dbReference>
<feature type="modified residue" description="4-aspartylphosphate" evidence="8">
    <location>
        <position position="848"/>
    </location>
</feature>
<evidence type="ECO:0000256" key="4">
    <source>
        <dbReference type="ARBA" id="ARBA00022553"/>
    </source>
</evidence>
<dbReference type="SMART" id="SM00304">
    <property type="entry name" value="HAMP"/>
    <property type="match status" value="1"/>
</dbReference>
<dbReference type="InterPro" id="IPR001789">
    <property type="entry name" value="Sig_transdc_resp-reg_receiver"/>
</dbReference>
<comment type="subcellular location">
    <subcellularLocation>
        <location evidence="2">Membrane</location>
    </subcellularLocation>
</comment>
<dbReference type="InterPro" id="IPR036890">
    <property type="entry name" value="HATPase_C_sf"/>
</dbReference>
<dbReference type="CDD" id="cd00082">
    <property type="entry name" value="HisKA"/>
    <property type="match status" value="1"/>
</dbReference>
<dbReference type="Pfam" id="PF00512">
    <property type="entry name" value="HisKA"/>
    <property type="match status" value="1"/>
</dbReference>
<dbReference type="PRINTS" id="PR00344">
    <property type="entry name" value="BCTRLSENSOR"/>
</dbReference>
<dbReference type="PANTHER" id="PTHR45339">
    <property type="entry name" value="HYBRID SIGNAL TRANSDUCTION HISTIDINE KINASE J"/>
    <property type="match status" value="1"/>
</dbReference>
<feature type="domain" description="Histidine kinase" evidence="11">
    <location>
        <begin position="531"/>
        <end position="749"/>
    </location>
</feature>
<dbReference type="Gene3D" id="3.30.450.40">
    <property type="match status" value="1"/>
</dbReference>
<keyword evidence="10" id="KW-0812">Transmembrane</keyword>
<proteinExistence type="predicted"/>
<evidence type="ECO:0000313" key="15">
    <source>
        <dbReference type="Proteomes" id="UP000660024"/>
    </source>
</evidence>
<dbReference type="EC" id="2.7.13.3" evidence="3"/>
<organism evidence="14 15">
    <name type="scientific">Pedobacter segetis</name>
    <dbReference type="NCBI Taxonomy" id="2793069"/>
    <lineage>
        <taxon>Bacteria</taxon>
        <taxon>Pseudomonadati</taxon>
        <taxon>Bacteroidota</taxon>
        <taxon>Sphingobacteriia</taxon>
        <taxon>Sphingobacteriales</taxon>
        <taxon>Sphingobacteriaceae</taxon>
        <taxon>Pedobacter</taxon>
    </lineage>
</organism>
<evidence type="ECO:0000259" key="11">
    <source>
        <dbReference type="PROSITE" id="PS50109"/>
    </source>
</evidence>
<dbReference type="Proteomes" id="UP000660024">
    <property type="component" value="Unassembled WGS sequence"/>
</dbReference>
<dbReference type="SMART" id="SM00387">
    <property type="entry name" value="HATPase_c"/>
    <property type="match status" value="1"/>
</dbReference>
<evidence type="ECO:0000313" key="14">
    <source>
        <dbReference type="EMBL" id="MBK0384488.1"/>
    </source>
</evidence>
<sequence>MASKFLRNLQIGFSISFFLLIVSSAASFVSIKAFRNNQDSVQHTLQVLNTLDNINLNLKDRIIGMRGRLLNNNPKFSKSYYSSINSSDSLINNLEDLVSDNPLQIKNVENLRASINKYKFTTENLMDSLNKGLNISLSDMDSGRVQSENYQAILLKMKKIELKLLEDRNIKSSNSAGTTPILLLVTSIISLLITLVFYFRIRSDFKQREALQKQLIKKEEETTESILKIEEIAHQISLGDFKTRVETDKHGLLSKLSVSLNSMAASLEESFNKLNDDEWLQKGIASLNEKFLGNKTIKQICDESINEMINYGQCQVGGLYVFEDGKLILKSSNNKEAFMKASFNEGEGLIGQVFKDGNLRVIDGLGDDYFVTSGSGKIKLNHLLLIPIKNDNITIGVVELGCSLAFADIDIQYHESCGKSIGPAIIGAKSRRHIQNLLEETQTQTEELQAQHNELENLNAELEAQTLKLQASEEELKMQQEELMQSNQELEERSKLLEEKNQLITDRNLEIQQKAEELALSTKYKSEFLANMSHELRTPLNSILLLSGLSAENPEGNLTAEQVESAKVIQSSGNGLLSLIDEILDLSKIEAGKMDVVFEKVALKAVKNELQSLFDPLIKQKGIELNINLDKDAKEIVTDDTRLGQILKNLLSNAIKFTSRGSVDLHIFKKEDDFVFEVRDTGIGISKEKQKLIFEAFQQEDGSTKRKFGGTGLGLSISRELAKLLGGRIELESEPTKGSTFTLILPENQTSKTEAQPGMTKEEEGIDAKPQEAAPSFLSNKIPKAIDDDRLNIINGDKVILIVEDDPLFARTLQNFAQKQNFKTIVVVRGDLALPAALEFKPWAILLDIQLPIMDGWMIMEQLKSNIQTKHIPVHIMSSLQAKRESILKGAVDFINKPFAVENMSSIFQKIETALNKHPKKVLIVEENAKHASALSYYLGNFNISTEIKDNLEESTKTLKEKDVDCVILDMGVPYETGYETLEAIRQTEGLEDLPIIIFTGKNISKVEELKIKKYADSIIVKTAHSYQRVLDEVGLFLHLVNDDKVEKTANSFKKLGQLTEVIKNKTVLIADDDVRNIFSLSKALENHQMKVVSAIDGKEALQKLSEHPEIDIVLMDIMMPEMDGYETIERIRKQHQYKNLPIIAVTAKAMIGDREKCMQVGASDYISKPVDIDQLLSLLRVWLYQ</sequence>
<dbReference type="SUPFAM" id="SSF52172">
    <property type="entry name" value="CheY-like"/>
    <property type="match status" value="3"/>
</dbReference>
<dbReference type="CDD" id="cd16922">
    <property type="entry name" value="HATPase_EvgS-ArcB-TorS-like"/>
    <property type="match status" value="1"/>
</dbReference>
<dbReference type="InterPro" id="IPR011006">
    <property type="entry name" value="CheY-like_superfamily"/>
</dbReference>
<keyword evidence="10" id="KW-1133">Transmembrane helix</keyword>
<dbReference type="PANTHER" id="PTHR45339:SF1">
    <property type="entry name" value="HYBRID SIGNAL TRANSDUCTION HISTIDINE KINASE J"/>
    <property type="match status" value="1"/>
</dbReference>
<gene>
    <name evidence="14" type="ORF">I5M32_16095</name>
</gene>
<dbReference type="Gene3D" id="6.10.340.10">
    <property type="match status" value="1"/>
</dbReference>
<keyword evidence="5" id="KW-0808">Transferase</keyword>
<dbReference type="Pfam" id="PF00072">
    <property type="entry name" value="Response_reg"/>
    <property type="match status" value="3"/>
</dbReference>
<dbReference type="InterPro" id="IPR003594">
    <property type="entry name" value="HATPase_dom"/>
</dbReference>
<dbReference type="PROSITE" id="PS50110">
    <property type="entry name" value="RESPONSE_REGULATORY"/>
    <property type="match status" value="3"/>
</dbReference>
<evidence type="ECO:0000256" key="10">
    <source>
        <dbReference type="SAM" id="Phobius"/>
    </source>
</evidence>
<accession>A0ABS1BNV0</accession>
<reference evidence="14 15" key="1">
    <citation type="submission" date="2020-12" db="EMBL/GenBank/DDBJ databases">
        <title>Bacterial novel species Pedobacter sp. SD-b isolated from soil.</title>
        <authorList>
            <person name="Jung H.-Y."/>
        </authorList>
    </citation>
    <scope>NUCLEOTIDE SEQUENCE [LARGE SCALE GENOMIC DNA]</scope>
    <source>
        <strain evidence="14 15">SD-b</strain>
    </source>
</reference>
<keyword evidence="10" id="KW-0472">Membrane</keyword>
<feature type="transmembrane region" description="Helical" evidence="10">
    <location>
        <begin position="181"/>
        <end position="199"/>
    </location>
</feature>
<feature type="coiled-coil region" evidence="9">
    <location>
        <begin position="431"/>
        <end position="507"/>
    </location>
</feature>
<keyword evidence="9" id="KW-0175">Coiled coil</keyword>
<keyword evidence="4 8" id="KW-0597">Phosphoprotein</keyword>
<feature type="domain" description="HAMP" evidence="13">
    <location>
        <begin position="220"/>
        <end position="272"/>
    </location>
</feature>
<feature type="modified residue" description="4-aspartylphosphate" evidence="8">
    <location>
        <position position="1117"/>
    </location>
</feature>
<keyword evidence="15" id="KW-1185">Reference proteome</keyword>
<evidence type="ECO:0000259" key="13">
    <source>
        <dbReference type="PROSITE" id="PS50885"/>
    </source>
</evidence>
<dbReference type="CDD" id="cd06225">
    <property type="entry name" value="HAMP"/>
    <property type="match status" value="1"/>
</dbReference>
<dbReference type="SMART" id="SM00065">
    <property type="entry name" value="GAF"/>
    <property type="match status" value="1"/>
</dbReference>
<dbReference type="CDD" id="cd17546">
    <property type="entry name" value="REC_hyHK_CKI1_RcsC-like"/>
    <property type="match status" value="1"/>
</dbReference>
<evidence type="ECO:0000256" key="5">
    <source>
        <dbReference type="ARBA" id="ARBA00022679"/>
    </source>
</evidence>
<dbReference type="Pfam" id="PF05227">
    <property type="entry name" value="CHASE3"/>
    <property type="match status" value="1"/>
</dbReference>
<dbReference type="InterPro" id="IPR003018">
    <property type="entry name" value="GAF"/>
</dbReference>
<dbReference type="InterPro" id="IPR036097">
    <property type="entry name" value="HisK_dim/P_sf"/>
</dbReference>
<dbReference type="Pfam" id="PF13185">
    <property type="entry name" value="GAF_2"/>
    <property type="match status" value="1"/>
</dbReference>
<name>A0ABS1BNV0_9SPHI</name>
<feature type="domain" description="Response regulatory" evidence="12">
    <location>
        <begin position="1067"/>
        <end position="1184"/>
    </location>
</feature>
<evidence type="ECO:0000256" key="2">
    <source>
        <dbReference type="ARBA" id="ARBA00004370"/>
    </source>
</evidence>